<reference evidence="4" key="3">
    <citation type="journal article" date="2019" name="Int. J. Syst. Evol. Microbiol.">
        <title>The Global Catalogue of Microorganisms (GCM) 10K type strain sequencing project: providing services to taxonomists for standard genome sequencing and annotation.</title>
        <authorList>
            <consortium name="The Broad Institute Genomics Platform"/>
            <consortium name="The Broad Institute Genome Sequencing Center for Infectious Disease"/>
            <person name="Wu L."/>
            <person name="Ma J."/>
        </authorList>
    </citation>
    <scope>NUCLEOTIDE SEQUENCE [LARGE SCALE GENOMIC DNA]</scope>
    <source>
        <strain evidence="4">JCM 10664</strain>
    </source>
</reference>
<dbReference type="EMBL" id="BAAAHC010000018">
    <property type="protein sequence ID" value="GAA0534956.1"/>
    <property type="molecule type" value="Genomic_DNA"/>
</dbReference>
<keyword evidence="4" id="KW-1185">Reference proteome</keyword>
<protein>
    <submittedName>
        <fullName evidence="2">Uncharacterized protein</fullName>
    </submittedName>
</protein>
<evidence type="ECO:0000313" key="1">
    <source>
        <dbReference type="EMBL" id="GAA0534956.1"/>
    </source>
</evidence>
<dbReference type="AlphaFoldDB" id="A0A917K9E5"/>
<dbReference type="RefSeq" id="WP_346073938.1">
    <property type="nucleotide sequence ID" value="NZ_BAAAHC010000018.1"/>
</dbReference>
<reference evidence="2" key="4">
    <citation type="submission" date="2020-09" db="EMBL/GenBank/DDBJ databases">
        <authorList>
            <person name="Sun Q."/>
            <person name="Zhou Y."/>
        </authorList>
    </citation>
    <scope>NUCLEOTIDE SEQUENCE</scope>
    <source>
        <strain evidence="2">CGMCC 4.7206</strain>
    </source>
</reference>
<evidence type="ECO:0000313" key="4">
    <source>
        <dbReference type="Proteomes" id="UP001500220"/>
    </source>
</evidence>
<organism evidence="2 3">
    <name type="scientific">Saccharopolyspora thermophila</name>
    <dbReference type="NCBI Taxonomy" id="89367"/>
    <lineage>
        <taxon>Bacteria</taxon>
        <taxon>Bacillati</taxon>
        <taxon>Actinomycetota</taxon>
        <taxon>Actinomycetes</taxon>
        <taxon>Pseudonocardiales</taxon>
        <taxon>Pseudonocardiaceae</taxon>
        <taxon>Saccharopolyspora</taxon>
    </lineage>
</organism>
<sequence>MSYPPASAVIRRWSLASIEPDCVRRAIQTASAVPIRNDLHNELYQLGSCTVELFIGTRPMLFVSAETDELVRDAVTTLGFTYDDGITSPVRTVAVAR</sequence>
<evidence type="ECO:0000313" key="3">
    <source>
        <dbReference type="Proteomes" id="UP000597989"/>
    </source>
</evidence>
<dbReference type="Proteomes" id="UP001500220">
    <property type="component" value="Unassembled WGS sequence"/>
</dbReference>
<reference evidence="1" key="5">
    <citation type="submission" date="2023-12" db="EMBL/GenBank/DDBJ databases">
        <authorList>
            <person name="Sun Q."/>
            <person name="Inoue M."/>
        </authorList>
    </citation>
    <scope>NUCLEOTIDE SEQUENCE</scope>
    <source>
        <strain evidence="1">JCM 10664</strain>
    </source>
</reference>
<evidence type="ECO:0000313" key="2">
    <source>
        <dbReference type="EMBL" id="GGJ05640.1"/>
    </source>
</evidence>
<gene>
    <name evidence="1" type="ORF">GCM10009545_41910</name>
    <name evidence="2" type="ORF">GCM10011581_48400</name>
</gene>
<reference evidence="2 3" key="2">
    <citation type="journal article" date="2014" name="Int. J. Syst. Evol. Microbiol.">
        <title>Complete genome sequence of Corynebacterium casei LMG S-19264T (=DSM 44701T), isolated from a smear-ripened cheese.</title>
        <authorList>
            <consortium name="US DOE Joint Genome Institute (JGI-PGF)"/>
            <person name="Walter F."/>
            <person name="Albersmeier A."/>
            <person name="Kalinowski J."/>
            <person name="Ruckert C."/>
        </authorList>
    </citation>
    <scope>NUCLEOTIDE SEQUENCE [LARGE SCALE GENOMIC DNA]</scope>
    <source>
        <strain evidence="2 3">CGMCC 4.7206</strain>
    </source>
</reference>
<reference evidence="1" key="1">
    <citation type="journal article" date="2014" name="Int. J. Syst. Evol. Microbiol.">
        <title>Complete genome of a new Firmicutes species belonging to the dominant human colonic microbiota ('Ruminococcus bicirculans') reveals two chromosomes and a selective capacity to utilize plant glucans.</title>
        <authorList>
            <consortium name="NISC Comparative Sequencing Program"/>
            <person name="Wegmann U."/>
            <person name="Louis P."/>
            <person name="Goesmann A."/>
            <person name="Henrissat B."/>
            <person name="Duncan S.H."/>
            <person name="Flint H.J."/>
        </authorList>
    </citation>
    <scope>NUCLEOTIDE SEQUENCE</scope>
    <source>
        <strain evidence="1">JCM 10664</strain>
    </source>
</reference>
<proteinExistence type="predicted"/>
<comment type="caution">
    <text evidence="2">The sequence shown here is derived from an EMBL/GenBank/DDBJ whole genome shotgun (WGS) entry which is preliminary data.</text>
</comment>
<dbReference type="Proteomes" id="UP000597989">
    <property type="component" value="Unassembled WGS sequence"/>
</dbReference>
<dbReference type="EMBL" id="BMMT01000025">
    <property type="protein sequence ID" value="GGJ05640.1"/>
    <property type="molecule type" value="Genomic_DNA"/>
</dbReference>
<name>A0A917K9E5_9PSEU</name>
<accession>A0A917K9E5</accession>